<sequence length="883" mass="99214">MDTITFRSDTVLSDIHLLQPNTRHLMEEEEEEEEGEDGRRRSGGLEPLLDEDGDLDVVRRPRGGDGPGRDRIYPIILSKGEEAASDGDELEESDCGVIRIEHTMATPLEDVGKQVWRGAFLMADFILSHRDLFQGCTVLELGAGTGVTSIVMATVAKRVYCTDVGQDLLSMCERNVALNKHILESGGRRLPVPGIDLSMCERNVALNKHILESGGRRLPVPGIDLSMCERNVALNKHILESGDGDVKVCELDWMRDDFCTDPEVEFSWTEDEVADLHDNTTVLIAADVCYDDDLTDGLFRTLYRIMSNLRHPCTLYFSIEKRLNFTLQHMDVSCEAYDHFRSCLSDLKNITDGKMIFTVEPVQLCFPQFLIYERIKQLGIKMTSTLLCRQLAVNLQQNLRLSTPSYRCISKAATKSSPDLEFDGPSMKTEVPGPRSRELTEQLDKIQNTGAINFFCNYEESRGNYLVDVDGNRMLDLYTQISSIPIGYNHPALLKVMQNPQNLVSSLDPGILRGLCLRDSLSSPLTLFCSTQIAPKGLRKVQTMACGSCSNENAYKAIFIWYRNKERGNMKPTKEDLDSCLINQAPGCPEFSILSFMGGFHGRTLGCLATTHSKAMHKLDVPTFDWPIAPFPRLRYPLEEFVRENAQEEAHCLEEVEDLIVKYRKKGKTVAGIVVEPIQSEGGDNHASTDFFKKLRDIAKKHGCVFHVDEVQTGGGGTGKFWAHEHWGMDDPADIVSFSKKMLSGGYFHKDELTPAEPYRIFNTWMGDPSKNLLLNEVLNVIQTENLLDEVSRAGKVLMDGLYDFQARYPHLLSAARGQGTFLAIDVTDETTRNNLIIKARNKGVVLGGCGERSIRFRPTLVFKQHHAHVFLNIFNDILAEYK</sequence>
<comment type="cofactor">
    <cofactor evidence="1">
        <name>pyridoxal 5'-phosphate</name>
        <dbReference type="ChEBI" id="CHEBI:597326"/>
    </cofactor>
</comment>
<dbReference type="GO" id="GO:0032259">
    <property type="term" value="P:methylation"/>
    <property type="evidence" value="ECO:0007669"/>
    <property type="project" value="UniProtKB-KW"/>
</dbReference>
<dbReference type="EC" id="2.6.1.22" evidence="5"/>
<keyword evidence="12" id="KW-0479">Metal-binding</keyword>
<dbReference type="EMBL" id="SCEB01214897">
    <property type="protein sequence ID" value="RXM32469.1"/>
    <property type="molecule type" value="Genomic_DNA"/>
</dbReference>
<feature type="compositionally biased region" description="Basic and acidic residues" evidence="28">
    <location>
        <begin position="56"/>
        <end position="72"/>
    </location>
</feature>
<accession>A0A444UBE5</accession>
<dbReference type="PANTHER" id="PTHR43206">
    <property type="entry name" value="AMINOTRANSFERASE"/>
    <property type="match status" value="1"/>
</dbReference>
<dbReference type="PANTHER" id="PTHR43206:SF1">
    <property type="entry name" value="4-AMINOBUTYRATE AMINOTRANSFERASE, MITOCHONDRIAL"/>
    <property type="match status" value="1"/>
</dbReference>
<evidence type="ECO:0000256" key="9">
    <source>
        <dbReference type="ARBA" id="ARBA00022603"/>
    </source>
</evidence>
<evidence type="ECO:0000256" key="13">
    <source>
        <dbReference type="ARBA" id="ARBA00022867"/>
    </source>
</evidence>
<dbReference type="GO" id="GO:0008168">
    <property type="term" value="F:methyltransferase activity"/>
    <property type="evidence" value="ECO:0007669"/>
    <property type="project" value="UniProtKB-KW"/>
</dbReference>
<dbReference type="FunFam" id="3.90.1150.10:FF:000191">
    <property type="entry name" value="4-aminobutyrate aminotransferase, mitochondrial"/>
    <property type="match status" value="1"/>
</dbReference>
<comment type="catalytic activity">
    <reaction evidence="26">
        <text>(S)-3-amino-2-methylpropanoate + 2-oxoglutarate = 2-methyl-3-oxopropanoate + L-glutamate</text>
        <dbReference type="Rhea" id="RHEA:13993"/>
        <dbReference type="ChEBI" id="CHEBI:16810"/>
        <dbReference type="ChEBI" id="CHEBI:29985"/>
        <dbReference type="ChEBI" id="CHEBI:57700"/>
        <dbReference type="ChEBI" id="CHEBI:58655"/>
        <dbReference type="EC" id="2.6.1.22"/>
    </reaction>
    <physiologicalReaction direction="left-to-right" evidence="26">
        <dbReference type="Rhea" id="RHEA:13994"/>
    </physiologicalReaction>
</comment>
<evidence type="ECO:0000256" key="20">
    <source>
        <dbReference type="ARBA" id="ARBA00023157"/>
    </source>
</evidence>
<evidence type="ECO:0000256" key="6">
    <source>
        <dbReference type="ARBA" id="ARBA00012912"/>
    </source>
</evidence>
<dbReference type="Gene3D" id="3.40.640.10">
    <property type="entry name" value="Type I PLP-dependent aspartate aminotransferase-like (Major domain)"/>
    <property type="match status" value="1"/>
</dbReference>
<evidence type="ECO:0000256" key="12">
    <source>
        <dbReference type="ARBA" id="ARBA00022723"/>
    </source>
</evidence>
<dbReference type="SUPFAM" id="SSF53335">
    <property type="entry name" value="S-adenosyl-L-methionine-dependent methyltransferases"/>
    <property type="match status" value="1"/>
</dbReference>
<keyword evidence="10 29" id="KW-0808">Transferase</keyword>
<comment type="catalytic activity">
    <reaction evidence="27">
        <text>4-aminobutanoate + 2-oxoglutarate = succinate semialdehyde + L-glutamate</text>
        <dbReference type="Rhea" id="RHEA:23352"/>
        <dbReference type="ChEBI" id="CHEBI:16810"/>
        <dbReference type="ChEBI" id="CHEBI:29985"/>
        <dbReference type="ChEBI" id="CHEBI:57706"/>
        <dbReference type="ChEBI" id="CHEBI:59888"/>
        <dbReference type="EC" id="2.6.1.19"/>
    </reaction>
    <physiologicalReaction direction="left-to-right" evidence="27">
        <dbReference type="Rhea" id="RHEA:23353"/>
    </physiologicalReaction>
</comment>
<evidence type="ECO:0000256" key="15">
    <source>
        <dbReference type="ARBA" id="ARBA00022946"/>
    </source>
</evidence>
<dbReference type="Gene3D" id="3.90.1150.10">
    <property type="entry name" value="Aspartate Aminotransferase, domain 1"/>
    <property type="match status" value="1"/>
</dbReference>
<evidence type="ECO:0000256" key="23">
    <source>
        <dbReference type="ARBA" id="ARBA00030204"/>
    </source>
</evidence>
<dbReference type="GO" id="GO:0005759">
    <property type="term" value="C:mitochondrial matrix"/>
    <property type="evidence" value="ECO:0007669"/>
    <property type="project" value="UniProtKB-SubCell"/>
</dbReference>
<evidence type="ECO:0000313" key="30">
    <source>
        <dbReference type="Proteomes" id="UP000289886"/>
    </source>
</evidence>
<keyword evidence="13" id="KW-0531">Neurotransmitter degradation</keyword>
<dbReference type="CDD" id="cd02440">
    <property type="entry name" value="AdoMet_MTases"/>
    <property type="match status" value="1"/>
</dbReference>
<dbReference type="SUPFAM" id="SSF53383">
    <property type="entry name" value="PLP-dependent transferases"/>
    <property type="match status" value="1"/>
</dbReference>
<dbReference type="Gene3D" id="3.40.50.150">
    <property type="entry name" value="Vaccinia Virus protein VP39"/>
    <property type="match status" value="2"/>
</dbReference>
<dbReference type="Proteomes" id="UP000289886">
    <property type="component" value="Unassembled WGS sequence"/>
</dbReference>
<keyword evidence="19" id="KW-0496">Mitochondrion</keyword>
<proteinExistence type="inferred from homology"/>
<gene>
    <name evidence="29" type="ORF">EOD39_0223</name>
</gene>
<comment type="subcellular location">
    <subcellularLocation>
        <location evidence="2">Mitochondrion matrix</location>
    </subcellularLocation>
</comment>
<dbReference type="EC" id="2.6.1.19" evidence="6"/>
<keyword evidence="11" id="KW-0949">S-adenosyl-L-methionine</keyword>
<dbReference type="GO" id="GO:0051536">
    <property type="term" value="F:iron-sulfur cluster binding"/>
    <property type="evidence" value="ECO:0007669"/>
    <property type="project" value="UniProtKB-KW"/>
</dbReference>
<comment type="caution">
    <text evidence="29">The sequence shown here is derived from an EMBL/GenBank/DDBJ whole genome shotgun (WGS) entry which is preliminary data.</text>
</comment>
<keyword evidence="20" id="KW-1015">Disulfide bond</keyword>
<evidence type="ECO:0000256" key="18">
    <source>
        <dbReference type="ARBA" id="ARBA00023014"/>
    </source>
</evidence>
<keyword evidence="16" id="KW-0007">Acetylation</keyword>
<evidence type="ECO:0000256" key="21">
    <source>
        <dbReference type="ARBA" id="ARBA00024748"/>
    </source>
</evidence>
<evidence type="ECO:0000256" key="27">
    <source>
        <dbReference type="ARBA" id="ARBA00048671"/>
    </source>
</evidence>
<evidence type="ECO:0000256" key="5">
    <source>
        <dbReference type="ARBA" id="ARBA00012876"/>
    </source>
</evidence>
<dbReference type="CDD" id="cd00610">
    <property type="entry name" value="OAT_like"/>
    <property type="match status" value="1"/>
</dbReference>
<evidence type="ECO:0000256" key="4">
    <source>
        <dbReference type="ARBA" id="ARBA00011748"/>
    </source>
</evidence>
<dbReference type="InterPro" id="IPR005814">
    <property type="entry name" value="Aminotrans_3"/>
</dbReference>
<keyword evidence="14" id="KW-0663">Pyridoxal phosphate</keyword>
<evidence type="ECO:0000256" key="14">
    <source>
        <dbReference type="ARBA" id="ARBA00022898"/>
    </source>
</evidence>
<protein>
    <recommendedName>
        <fullName evidence="7">4-aminobutyrate aminotransferase, mitochondrial</fullName>
        <ecNumber evidence="6">2.6.1.19</ecNumber>
        <ecNumber evidence="5">2.6.1.22</ecNumber>
    </recommendedName>
    <alternativeName>
        <fullName evidence="24">(S)-3-amino-2-methylpropionate transaminase</fullName>
    </alternativeName>
    <alternativeName>
        <fullName evidence="25">GABA aminotransferase</fullName>
    </alternativeName>
    <alternativeName>
        <fullName evidence="23">Gamma-amino-N-butyrate transaminase</fullName>
    </alternativeName>
    <alternativeName>
        <fullName evidence="22">L-AIBAT</fullName>
    </alternativeName>
</protein>
<comment type="similarity">
    <text evidence="3">Belongs to the class-III pyridoxal-phosphate-dependent aminotransferase family.</text>
</comment>
<dbReference type="GO" id="GO:0046872">
    <property type="term" value="F:metal ion binding"/>
    <property type="evidence" value="ECO:0007669"/>
    <property type="project" value="UniProtKB-KW"/>
</dbReference>
<dbReference type="InterPro" id="IPR015422">
    <property type="entry name" value="PyrdxlP-dep_Trfase_small"/>
</dbReference>
<evidence type="ECO:0000256" key="11">
    <source>
        <dbReference type="ARBA" id="ARBA00022691"/>
    </source>
</evidence>
<dbReference type="GO" id="GO:0034386">
    <property type="term" value="F:4-aminobutyrate:2-oxoglutarate transaminase activity"/>
    <property type="evidence" value="ECO:0007669"/>
    <property type="project" value="UniProtKB-EC"/>
</dbReference>
<feature type="region of interest" description="Disordered" evidence="28">
    <location>
        <begin position="19"/>
        <end position="72"/>
    </location>
</feature>
<dbReference type="FunFam" id="3.40.640.10:FF:000029">
    <property type="entry name" value="4-aminobutyrate aminotransferase, mitochondrial"/>
    <property type="match status" value="1"/>
</dbReference>
<dbReference type="InterPro" id="IPR019410">
    <property type="entry name" value="Methyltransf_16"/>
</dbReference>
<keyword evidence="15" id="KW-0809">Transit peptide</keyword>
<organism evidence="29 30">
    <name type="scientific">Acipenser ruthenus</name>
    <name type="common">Sterlet sturgeon</name>
    <dbReference type="NCBI Taxonomy" id="7906"/>
    <lineage>
        <taxon>Eukaryota</taxon>
        <taxon>Metazoa</taxon>
        <taxon>Chordata</taxon>
        <taxon>Craniata</taxon>
        <taxon>Vertebrata</taxon>
        <taxon>Euteleostomi</taxon>
        <taxon>Actinopterygii</taxon>
        <taxon>Chondrostei</taxon>
        <taxon>Acipenseriformes</taxon>
        <taxon>Acipenseridae</taxon>
        <taxon>Acipenser</taxon>
    </lineage>
</organism>
<keyword evidence="30" id="KW-1185">Reference proteome</keyword>
<name>A0A444UBE5_ACIRT</name>
<evidence type="ECO:0000256" key="7">
    <source>
        <dbReference type="ARBA" id="ARBA00015937"/>
    </source>
</evidence>
<evidence type="ECO:0000256" key="3">
    <source>
        <dbReference type="ARBA" id="ARBA00008954"/>
    </source>
</evidence>
<evidence type="ECO:0000256" key="22">
    <source>
        <dbReference type="ARBA" id="ARBA00029760"/>
    </source>
</evidence>
<feature type="compositionally biased region" description="Acidic residues" evidence="28">
    <location>
        <begin position="27"/>
        <end position="36"/>
    </location>
</feature>
<dbReference type="GO" id="GO:0030170">
    <property type="term" value="F:pyridoxal phosphate binding"/>
    <property type="evidence" value="ECO:0007669"/>
    <property type="project" value="InterPro"/>
</dbReference>
<evidence type="ECO:0000313" key="29">
    <source>
        <dbReference type="EMBL" id="RXM32469.1"/>
    </source>
</evidence>
<evidence type="ECO:0000256" key="25">
    <source>
        <dbReference type="ARBA" id="ARBA00031787"/>
    </source>
</evidence>
<dbReference type="InterPro" id="IPR004631">
    <property type="entry name" value="4NH2But_aminotransferase_euk"/>
</dbReference>
<evidence type="ECO:0000256" key="24">
    <source>
        <dbReference type="ARBA" id="ARBA00030857"/>
    </source>
</evidence>
<evidence type="ECO:0000256" key="28">
    <source>
        <dbReference type="SAM" id="MobiDB-lite"/>
    </source>
</evidence>
<comment type="function">
    <text evidence="21">Catalyzes the conversion of gamma-aminobutyrate and L-beta-aminoisobutyrate to succinate semialdehyde and methylmalonate semialdehyde, respectively. Can also convert delta-aminovalerate and beta-alanine.</text>
</comment>
<evidence type="ECO:0000256" key="26">
    <source>
        <dbReference type="ARBA" id="ARBA00033650"/>
    </source>
</evidence>
<keyword evidence="9" id="KW-0489">Methyltransferase</keyword>
<dbReference type="Pfam" id="PF00202">
    <property type="entry name" value="Aminotran_3"/>
    <property type="match status" value="1"/>
</dbReference>
<comment type="subunit">
    <text evidence="4">Homodimer; disulfide-linked.</text>
</comment>
<evidence type="ECO:0000256" key="1">
    <source>
        <dbReference type="ARBA" id="ARBA00001933"/>
    </source>
</evidence>
<evidence type="ECO:0000256" key="19">
    <source>
        <dbReference type="ARBA" id="ARBA00023128"/>
    </source>
</evidence>
<keyword evidence="18" id="KW-0411">Iron-sulfur</keyword>
<evidence type="ECO:0000256" key="10">
    <source>
        <dbReference type="ARBA" id="ARBA00022679"/>
    </source>
</evidence>
<dbReference type="AlphaFoldDB" id="A0A444UBE5"/>
<evidence type="ECO:0000256" key="2">
    <source>
        <dbReference type="ARBA" id="ARBA00004305"/>
    </source>
</evidence>
<evidence type="ECO:0000256" key="16">
    <source>
        <dbReference type="ARBA" id="ARBA00022990"/>
    </source>
</evidence>
<dbReference type="GO" id="GO:0047298">
    <property type="term" value="F:(S)-3-amino-2-methylpropionate transaminase activity"/>
    <property type="evidence" value="ECO:0007669"/>
    <property type="project" value="UniProtKB-EC"/>
</dbReference>
<dbReference type="GO" id="GO:0009450">
    <property type="term" value="P:gamma-aminobutyric acid catabolic process"/>
    <property type="evidence" value="ECO:0007669"/>
    <property type="project" value="TreeGrafter"/>
</dbReference>
<keyword evidence="8 29" id="KW-0032">Aminotransferase</keyword>
<dbReference type="InterPro" id="IPR029063">
    <property type="entry name" value="SAM-dependent_MTases_sf"/>
</dbReference>
<dbReference type="InterPro" id="IPR015421">
    <property type="entry name" value="PyrdxlP-dep_Trfase_major"/>
</dbReference>
<evidence type="ECO:0000256" key="17">
    <source>
        <dbReference type="ARBA" id="ARBA00023004"/>
    </source>
</evidence>
<dbReference type="NCBIfam" id="TIGR00699">
    <property type="entry name" value="GABAtrns_euk"/>
    <property type="match status" value="1"/>
</dbReference>
<keyword evidence="17" id="KW-0408">Iron</keyword>
<evidence type="ECO:0000256" key="8">
    <source>
        <dbReference type="ARBA" id="ARBA00022576"/>
    </source>
</evidence>
<reference evidence="29 30" key="1">
    <citation type="submission" date="2019-01" db="EMBL/GenBank/DDBJ databases">
        <title>Draft Genome and Complete Hox-Cluster Characterization of the Sterlet Sturgeon (Acipenser ruthenus).</title>
        <authorList>
            <person name="Wei Q."/>
        </authorList>
    </citation>
    <scope>NUCLEOTIDE SEQUENCE [LARGE SCALE GENOMIC DNA]</scope>
    <source>
        <strain evidence="29">WHYD16114868_AA</strain>
        <tissue evidence="29">Blood</tissue>
    </source>
</reference>
<dbReference type="Pfam" id="PF10294">
    <property type="entry name" value="Methyltransf_16"/>
    <property type="match status" value="1"/>
</dbReference>
<dbReference type="InterPro" id="IPR015424">
    <property type="entry name" value="PyrdxlP-dep_Trfase"/>
</dbReference>